<keyword evidence="4" id="KW-1003">Cell membrane</keyword>
<comment type="subcellular location">
    <subcellularLocation>
        <location evidence="1">Cell membrane</location>
        <topology evidence="1">Multi-pass membrane protein</topology>
    </subcellularLocation>
</comment>
<dbReference type="InterPro" id="IPR051475">
    <property type="entry name" value="Diverse_Ion_Transporter"/>
</dbReference>
<proteinExistence type="inferred from homology"/>
<evidence type="ECO:0000259" key="9">
    <source>
        <dbReference type="Pfam" id="PF03600"/>
    </source>
</evidence>
<keyword evidence="5 8" id="KW-0812">Transmembrane</keyword>
<evidence type="ECO:0000313" key="10">
    <source>
        <dbReference type="EMBL" id="SHE27554.1"/>
    </source>
</evidence>
<dbReference type="InterPro" id="IPR004680">
    <property type="entry name" value="Cit_transptr-like_dom"/>
</dbReference>
<dbReference type="OrthoDB" id="9765532at2"/>
<feature type="transmembrane region" description="Helical" evidence="8">
    <location>
        <begin position="281"/>
        <end position="303"/>
    </location>
</feature>
<organism evidence="10 11">
    <name type="scientific">Marinitoga hydrogenitolerans (strain DSM 16785 / JCM 12826 / AT1271)</name>
    <dbReference type="NCBI Taxonomy" id="1122195"/>
    <lineage>
        <taxon>Bacteria</taxon>
        <taxon>Thermotogati</taxon>
        <taxon>Thermotogota</taxon>
        <taxon>Thermotogae</taxon>
        <taxon>Petrotogales</taxon>
        <taxon>Petrotogaceae</taxon>
        <taxon>Marinitoga</taxon>
    </lineage>
</organism>
<dbReference type="AlphaFoldDB" id="A0A1M4S5S2"/>
<evidence type="ECO:0000256" key="5">
    <source>
        <dbReference type="ARBA" id="ARBA00022692"/>
    </source>
</evidence>
<feature type="transmembrane region" description="Helical" evidence="8">
    <location>
        <begin position="225"/>
        <end position="243"/>
    </location>
</feature>
<evidence type="ECO:0000256" key="4">
    <source>
        <dbReference type="ARBA" id="ARBA00022475"/>
    </source>
</evidence>
<evidence type="ECO:0000256" key="2">
    <source>
        <dbReference type="ARBA" id="ARBA00009843"/>
    </source>
</evidence>
<accession>A0A1M4S5S2</accession>
<feature type="transmembrane region" description="Helical" evidence="8">
    <location>
        <begin position="357"/>
        <end position="382"/>
    </location>
</feature>
<evidence type="ECO:0000313" key="11">
    <source>
        <dbReference type="Proteomes" id="UP000184334"/>
    </source>
</evidence>
<reference evidence="10" key="1">
    <citation type="submission" date="2016-11" db="EMBL/GenBank/DDBJ databases">
        <authorList>
            <person name="Varghese N."/>
            <person name="Submissions S."/>
        </authorList>
    </citation>
    <scope>NUCLEOTIDE SEQUENCE [LARGE SCALE GENOMIC DNA]</scope>
    <source>
        <strain evidence="10">DSM 16785</strain>
    </source>
</reference>
<feature type="transmembrane region" description="Helical" evidence="8">
    <location>
        <begin position="403"/>
        <end position="420"/>
    </location>
</feature>
<feature type="transmembrane region" description="Helical" evidence="8">
    <location>
        <begin position="138"/>
        <end position="162"/>
    </location>
</feature>
<dbReference type="Pfam" id="PF03600">
    <property type="entry name" value="CitMHS"/>
    <property type="match status" value="1"/>
</dbReference>
<name>A0A1M4S5S2_MARH1</name>
<dbReference type="PRINTS" id="PR00758">
    <property type="entry name" value="ARSENICPUMP"/>
</dbReference>
<dbReference type="PANTHER" id="PTHR43568:SF1">
    <property type="entry name" value="P PROTEIN"/>
    <property type="match status" value="1"/>
</dbReference>
<feature type="transmembrane region" description="Helical" evidence="8">
    <location>
        <begin position="50"/>
        <end position="72"/>
    </location>
</feature>
<gene>
    <name evidence="10" type="ORF">SAMN02745164_00061</name>
</gene>
<evidence type="ECO:0000256" key="3">
    <source>
        <dbReference type="ARBA" id="ARBA00022448"/>
    </source>
</evidence>
<feature type="transmembrane region" description="Helical" evidence="8">
    <location>
        <begin position="93"/>
        <end position="126"/>
    </location>
</feature>
<dbReference type="GO" id="GO:0005886">
    <property type="term" value="C:plasma membrane"/>
    <property type="evidence" value="ECO:0007669"/>
    <property type="project" value="UniProtKB-SubCell"/>
</dbReference>
<keyword evidence="6 8" id="KW-1133">Transmembrane helix</keyword>
<protein>
    <submittedName>
        <fullName evidence="10">Possible tyrosine transporter P-protein (TC 2.A.45.2.1)</fullName>
    </submittedName>
</protein>
<evidence type="ECO:0000256" key="8">
    <source>
        <dbReference type="SAM" id="Phobius"/>
    </source>
</evidence>
<dbReference type="GO" id="GO:0015105">
    <property type="term" value="F:arsenite transmembrane transporter activity"/>
    <property type="evidence" value="ECO:0007669"/>
    <property type="project" value="InterPro"/>
</dbReference>
<dbReference type="STRING" id="1122195.SAMN02745164_00061"/>
<evidence type="ECO:0000256" key="1">
    <source>
        <dbReference type="ARBA" id="ARBA00004651"/>
    </source>
</evidence>
<dbReference type="PANTHER" id="PTHR43568">
    <property type="entry name" value="P PROTEIN"/>
    <property type="match status" value="1"/>
</dbReference>
<dbReference type="Proteomes" id="UP000184334">
    <property type="component" value="Unassembled WGS sequence"/>
</dbReference>
<feature type="transmembrane region" description="Helical" evidence="8">
    <location>
        <begin position="12"/>
        <end position="38"/>
    </location>
</feature>
<dbReference type="InterPro" id="IPR000802">
    <property type="entry name" value="Arsenical_pump_ArsB"/>
</dbReference>
<dbReference type="RefSeq" id="WP_072862212.1">
    <property type="nucleotide sequence ID" value="NZ_FQUI01000001.1"/>
</dbReference>
<dbReference type="EMBL" id="FQUI01000001">
    <property type="protein sequence ID" value="SHE27554.1"/>
    <property type="molecule type" value="Genomic_DNA"/>
</dbReference>
<keyword evidence="11" id="KW-1185">Reference proteome</keyword>
<keyword evidence="7 8" id="KW-0472">Membrane</keyword>
<evidence type="ECO:0000256" key="7">
    <source>
        <dbReference type="ARBA" id="ARBA00023136"/>
    </source>
</evidence>
<keyword evidence="3" id="KW-0813">Transport</keyword>
<feature type="domain" description="Citrate transporter-like" evidence="9">
    <location>
        <begin position="16"/>
        <end position="364"/>
    </location>
</feature>
<sequence length="421" mass="47039">MSELLVLGITIIAYYFIIFARNVKKSIITFFFGILLFILKPVEGLEFENIGRIVSFETLGILLGMMIIVEILKESGFFTFAAVNAIKLSRYKFWIVLTMLMVLVTFFSAFLDNLITIMLMAPIIFLVADTIEMNPTPLILLTITIDNIGGMSTLIGSPLNIVLGSIGDLHFTKFLNVMLPITILSFISVIIMFKINNKVDSKVFNERLKKLSDMDPEKAIENKSLMYKGLTVFLIVLTGFMFHSLIKIDLALIAMAGALVLMLLTQKDFESMSKDLDWDTMFFYGGLFTIAFSLEEIGVTQAIANVFNPLMATPFLLMVVIMWLSAFVIPFLSAVPGTLILAPVIKLLVLHGAPYELWYAYAIGANLGTNLTPLGAVQNIVGVSLLEKNYNQTITFGEYMKKSFFSVLIPLILGTIYLFFI</sequence>
<comment type="caution">
    <text evidence="10">The sequence shown here is derived from an EMBL/GenBank/DDBJ whole genome shotgun (WGS) entry which is preliminary data.</text>
</comment>
<feature type="transmembrane region" description="Helical" evidence="8">
    <location>
        <begin position="250"/>
        <end position="269"/>
    </location>
</feature>
<comment type="similarity">
    <text evidence="2">Belongs to the CitM (TC 2.A.11) transporter family.</text>
</comment>
<feature type="transmembrane region" description="Helical" evidence="8">
    <location>
        <begin position="315"/>
        <end position="345"/>
    </location>
</feature>
<feature type="transmembrane region" description="Helical" evidence="8">
    <location>
        <begin position="174"/>
        <end position="195"/>
    </location>
</feature>
<evidence type="ECO:0000256" key="6">
    <source>
        <dbReference type="ARBA" id="ARBA00022989"/>
    </source>
</evidence>